<dbReference type="RefSeq" id="WP_020213089.1">
    <property type="nucleotide sequence ID" value="NZ_JRLX01000007.1"/>
</dbReference>
<dbReference type="eggNOG" id="COG4775">
    <property type="taxonomic scope" value="Bacteria"/>
</dbReference>
<evidence type="ECO:0000313" key="2">
    <source>
        <dbReference type="Proteomes" id="UP000030152"/>
    </source>
</evidence>
<protein>
    <recommendedName>
        <fullName evidence="3">Carboxypeptidase-like regulatory domain-containing protein</fullName>
    </recommendedName>
</protein>
<dbReference type="STRING" id="1121895.GCA_000378485_01930"/>
<evidence type="ECO:0000313" key="1">
    <source>
        <dbReference type="EMBL" id="KGO86913.1"/>
    </source>
</evidence>
<dbReference type="OrthoDB" id="604691at2"/>
<accession>A0A0A2M627</accession>
<sequence>MHLTQSKPSIALNSYALLVLLFCTTLAYSQNRVAGKVTDTATQEPLAFASIVFNNDNSTGITTDIDGKFTFTSSKKITTLACSYVGYEAKVVAVNAANSQNLDIKLAFASNELKEVVITNGENPANAIMRKVIANKELNDPERIASFTYRSYNKTVFDMKFKDAKDSIALKKKLNGHLFMMESVSERKFIKPDVSEEVVIATKASGFKDPHFASLATDLQPFSFYKDNIPFFNINYLNPITKGSLSKYKFTIQDTLYKNQDTVYVLSYKPLPRKNFEGLTGLLYINTNKYAVQNVTATPFEKGKMDITIQQQYAFIDGHWFPEQLNYVFSMAQHPNPKVGRMMAQGKSYIDNVVLNVPLRKRDFALETVRMDDNAGKKDSLYWVNIRKEPLNTYEKNTYHYIDSLGQKYNFDKFLAVTEKIAYGRIPVGPVDIDINKTLVYNKYEGLRLGLGVYTNEKVFDKLVLGGFAGYGTKDYKWKYGGEAIYTLSKKHEFTFTGKYQDNLVETGNHGYTFPEPNMYNYRSIIAYQMDRIQEASAQIGFRAFRYTKWNIGLTSGRTTPLYDYTFTRNSRVFTRYDNTELGINMKFAFKERIVNAFKQNVSMGTKYPTLYVYYSRGLKGLFDADFDYNKIEAAVEQTFLTKNVGTTSYRLEAGYIDKAVPYGMQFTGEGSHDKDYAFIMKNTFQTMKPYEFLSDRYVNLFTSHNFGGLLFKTEWFQPQLVLHNNFGWGDLRHGAGHYFITYKTKDKLFAETGLQLDNILKVNYLNVGYLGIGAGVFYRYGAYAYDKDSDNTVFKVTFSFSIK</sequence>
<dbReference type="InterPro" id="IPR008969">
    <property type="entry name" value="CarboxyPept-like_regulatory"/>
</dbReference>
<dbReference type="Pfam" id="PF18939">
    <property type="entry name" value="DUF5686"/>
    <property type="match status" value="1"/>
</dbReference>
<comment type="caution">
    <text evidence="1">The sequence shown here is derived from an EMBL/GenBank/DDBJ whole genome shotgun (WGS) entry which is preliminary data.</text>
</comment>
<gene>
    <name evidence="1" type="ORF">Q765_08060</name>
</gene>
<dbReference type="AlphaFoldDB" id="A0A0A2M627"/>
<dbReference type="Proteomes" id="UP000030152">
    <property type="component" value="Unassembled WGS sequence"/>
</dbReference>
<dbReference type="Gene3D" id="2.60.40.1120">
    <property type="entry name" value="Carboxypeptidase-like, regulatory domain"/>
    <property type="match status" value="1"/>
</dbReference>
<dbReference type="EMBL" id="JRLX01000007">
    <property type="protein sequence ID" value="KGO86913.1"/>
    <property type="molecule type" value="Genomic_DNA"/>
</dbReference>
<reference evidence="1 2" key="1">
    <citation type="submission" date="2013-09" db="EMBL/GenBank/DDBJ databases">
        <authorList>
            <person name="Zeng Z."/>
            <person name="Chen C."/>
        </authorList>
    </citation>
    <scope>NUCLEOTIDE SEQUENCE [LARGE SCALE GENOMIC DNA]</scope>
    <source>
        <strain evidence="1 2">WB 3.3-2</strain>
    </source>
</reference>
<keyword evidence="2" id="KW-1185">Reference proteome</keyword>
<evidence type="ECO:0008006" key="3">
    <source>
        <dbReference type="Google" id="ProtNLM"/>
    </source>
</evidence>
<organism evidence="1 2">
    <name type="scientific">Flavobacterium rivuli WB 3.3-2 = DSM 21788</name>
    <dbReference type="NCBI Taxonomy" id="1121895"/>
    <lineage>
        <taxon>Bacteria</taxon>
        <taxon>Pseudomonadati</taxon>
        <taxon>Bacteroidota</taxon>
        <taxon>Flavobacteriia</taxon>
        <taxon>Flavobacteriales</taxon>
        <taxon>Flavobacteriaceae</taxon>
        <taxon>Flavobacterium</taxon>
    </lineage>
</organism>
<dbReference type="Pfam" id="PF13715">
    <property type="entry name" value="CarbopepD_reg_2"/>
    <property type="match status" value="1"/>
</dbReference>
<proteinExistence type="predicted"/>
<name>A0A0A2M627_9FLAO</name>
<dbReference type="InterPro" id="IPR043741">
    <property type="entry name" value="DUF5686"/>
</dbReference>
<dbReference type="SUPFAM" id="SSF49464">
    <property type="entry name" value="Carboxypeptidase regulatory domain-like"/>
    <property type="match status" value="1"/>
</dbReference>